<dbReference type="PANTHER" id="PTHR31744">
    <property type="entry name" value="PROTEIN CUP-SHAPED COTYLEDON 2-RELATED"/>
    <property type="match status" value="1"/>
</dbReference>
<protein>
    <recommendedName>
        <fullName evidence="6">NAC domain-containing protein</fullName>
    </recommendedName>
</protein>
<dbReference type="GO" id="GO:0006355">
    <property type="term" value="P:regulation of DNA-templated transcription"/>
    <property type="evidence" value="ECO:0007669"/>
    <property type="project" value="InterPro"/>
</dbReference>
<dbReference type="InterPro" id="IPR036093">
    <property type="entry name" value="NAC_dom_sf"/>
</dbReference>
<sequence length="321" mass="35863">MPIFPLLDPSSIPNNSSHSARSARKLPPGFRFQPTDEEIVFQYLTGKTFSHPLPASVVPEISVCNYDPWDLPGDGEEDRYFFTRKEAKYQNGTRANRATSSGYWKATGSDKRITCPKRSKDTMGLRKTLVFHTGKPPGGSRTDWIMHEYRLVKSGSTSCNNSTKNNDLVQMGNWFLCRIFLKKGSKEKQDEEEISQPRANDFMNRRELNDDGGDPSSSSSSSCGSSVISENNDLVQVGNWFLCRVFLKKGSTEKQDEEEISQPRANDFMNRRELNDDGGDPSSSSSSSCGSSVISEVTANGLDHEETSGHGFHCFSPHLYR</sequence>
<keyword evidence="1" id="KW-0805">Transcription regulation</keyword>
<dbReference type="PROSITE" id="PS51005">
    <property type="entry name" value="NAC"/>
    <property type="match status" value="1"/>
</dbReference>
<dbReference type="SUPFAM" id="SSF101941">
    <property type="entry name" value="NAC domain"/>
    <property type="match status" value="1"/>
</dbReference>
<keyword evidence="8" id="KW-1185">Reference proteome</keyword>
<dbReference type="InterPro" id="IPR003441">
    <property type="entry name" value="NAC-dom"/>
</dbReference>
<dbReference type="Proteomes" id="UP000626092">
    <property type="component" value="Unassembled WGS sequence"/>
</dbReference>
<dbReference type="GO" id="GO:0003677">
    <property type="term" value="F:DNA binding"/>
    <property type="evidence" value="ECO:0007669"/>
    <property type="project" value="UniProtKB-KW"/>
</dbReference>
<proteinExistence type="predicted"/>
<feature type="compositionally biased region" description="Low complexity" evidence="5">
    <location>
        <begin position="214"/>
        <end position="225"/>
    </location>
</feature>
<feature type="domain" description="NAC" evidence="6">
    <location>
        <begin position="26"/>
        <end position="182"/>
    </location>
</feature>
<name>A0A834GLJ8_RHOSS</name>
<keyword evidence="2" id="KW-0238">DNA-binding</keyword>
<reference evidence="7" key="1">
    <citation type="submission" date="2019-11" db="EMBL/GenBank/DDBJ databases">
        <authorList>
            <person name="Liu Y."/>
            <person name="Hou J."/>
            <person name="Li T.-Q."/>
            <person name="Guan C.-H."/>
            <person name="Wu X."/>
            <person name="Wu H.-Z."/>
            <person name="Ling F."/>
            <person name="Zhang R."/>
            <person name="Shi X.-G."/>
            <person name="Ren J.-P."/>
            <person name="Chen E.-F."/>
            <person name="Sun J.-M."/>
        </authorList>
    </citation>
    <scope>NUCLEOTIDE SEQUENCE</scope>
    <source>
        <strain evidence="7">Adult_tree_wgs_1</strain>
        <tissue evidence="7">Leaves</tissue>
    </source>
</reference>
<feature type="region of interest" description="Disordered" evidence="5">
    <location>
        <begin position="187"/>
        <end position="225"/>
    </location>
</feature>
<dbReference type="Pfam" id="PF02365">
    <property type="entry name" value="NAM"/>
    <property type="match status" value="1"/>
</dbReference>
<dbReference type="Gene3D" id="2.170.150.80">
    <property type="entry name" value="NAC domain"/>
    <property type="match status" value="1"/>
</dbReference>
<evidence type="ECO:0000256" key="3">
    <source>
        <dbReference type="ARBA" id="ARBA00023163"/>
    </source>
</evidence>
<evidence type="ECO:0000259" key="6">
    <source>
        <dbReference type="PROSITE" id="PS51005"/>
    </source>
</evidence>
<evidence type="ECO:0000256" key="1">
    <source>
        <dbReference type="ARBA" id="ARBA00023015"/>
    </source>
</evidence>
<evidence type="ECO:0000256" key="5">
    <source>
        <dbReference type="SAM" id="MobiDB-lite"/>
    </source>
</evidence>
<dbReference type="PANTHER" id="PTHR31744:SF93">
    <property type="entry name" value="NAC DOMAIN-CONTAINING PROTEIN"/>
    <property type="match status" value="1"/>
</dbReference>
<evidence type="ECO:0000256" key="4">
    <source>
        <dbReference type="ARBA" id="ARBA00023242"/>
    </source>
</evidence>
<comment type="caution">
    <text evidence="7">The sequence shown here is derived from an EMBL/GenBank/DDBJ whole genome shotgun (WGS) entry which is preliminary data.</text>
</comment>
<gene>
    <name evidence="7" type="ORF">RHSIM_Rhsim08G0194300</name>
</gene>
<evidence type="ECO:0000256" key="2">
    <source>
        <dbReference type="ARBA" id="ARBA00023125"/>
    </source>
</evidence>
<accession>A0A834GLJ8</accession>
<keyword evidence="3" id="KW-0804">Transcription</keyword>
<organism evidence="7 8">
    <name type="scientific">Rhododendron simsii</name>
    <name type="common">Sims's rhododendron</name>
    <dbReference type="NCBI Taxonomy" id="118357"/>
    <lineage>
        <taxon>Eukaryota</taxon>
        <taxon>Viridiplantae</taxon>
        <taxon>Streptophyta</taxon>
        <taxon>Embryophyta</taxon>
        <taxon>Tracheophyta</taxon>
        <taxon>Spermatophyta</taxon>
        <taxon>Magnoliopsida</taxon>
        <taxon>eudicotyledons</taxon>
        <taxon>Gunneridae</taxon>
        <taxon>Pentapetalae</taxon>
        <taxon>asterids</taxon>
        <taxon>Ericales</taxon>
        <taxon>Ericaceae</taxon>
        <taxon>Ericoideae</taxon>
        <taxon>Rhodoreae</taxon>
        <taxon>Rhododendron</taxon>
    </lineage>
</organism>
<dbReference type="EMBL" id="WJXA01000008">
    <property type="protein sequence ID" value="KAF7136125.1"/>
    <property type="molecule type" value="Genomic_DNA"/>
</dbReference>
<dbReference type="AlphaFoldDB" id="A0A834GLJ8"/>
<feature type="region of interest" description="Disordered" evidence="5">
    <location>
        <begin position="253"/>
        <end position="308"/>
    </location>
</feature>
<feature type="compositionally biased region" description="Low complexity" evidence="5">
    <location>
        <begin position="280"/>
        <end position="292"/>
    </location>
</feature>
<evidence type="ECO:0000313" key="8">
    <source>
        <dbReference type="Proteomes" id="UP000626092"/>
    </source>
</evidence>
<feature type="compositionally biased region" description="Polar residues" evidence="5">
    <location>
        <begin position="11"/>
        <end position="20"/>
    </location>
</feature>
<dbReference type="OrthoDB" id="1871428at2759"/>
<evidence type="ECO:0000313" key="7">
    <source>
        <dbReference type="EMBL" id="KAF7136125.1"/>
    </source>
</evidence>
<feature type="region of interest" description="Disordered" evidence="5">
    <location>
        <begin position="1"/>
        <end position="31"/>
    </location>
</feature>
<keyword evidence="4" id="KW-0539">Nucleus</keyword>